<keyword evidence="3" id="KW-1185">Reference proteome</keyword>
<accession>A0AAX4HP77</accession>
<evidence type="ECO:0000256" key="1">
    <source>
        <dbReference type="SAM" id="SignalP"/>
    </source>
</evidence>
<sequence>MQLKGILGLLICAFTNFAWSQVFLNVPAAQDSQHFFPIYNQILNVSNLNPTSEVFGDLSSKSENRIRKIPSQFLEGIGIREGTQIQSTRNPVYTVKKEVFVYLYNDPFDSSNYWNRFHLILTDDVKIHNSISKDEASAARYINGFAYTGSSRKLQMKLPKKVSTVVLQKSDPLFNFDYFKNFDKTKIRVAGLLDFTIYILPVQNQEGIETIVLRTKKGRKYSLSTNLSVVDKNFKLEVSEDFKGLRTLQFREAFHSDSCDTLYFLGKDEEITKVRLPCNDR</sequence>
<feature type="signal peptide" evidence="1">
    <location>
        <begin position="1"/>
        <end position="20"/>
    </location>
</feature>
<organism evidence="2 3">
    <name type="scientific">Peredibacter starrii</name>
    <dbReference type="NCBI Taxonomy" id="28202"/>
    <lineage>
        <taxon>Bacteria</taxon>
        <taxon>Pseudomonadati</taxon>
        <taxon>Bdellovibrionota</taxon>
        <taxon>Bacteriovoracia</taxon>
        <taxon>Bacteriovoracales</taxon>
        <taxon>Bacteriovoracaceae</taxon>
        <taxon>Peredibacter</taxon>
    </lineage>
</organism>
<evidence type="ECO:0000313" key="2">
    <source>
        <dbReference type="EMBL" id="WPU64902.1"/>
    </source>
</evidence>
<gene>
    <name evidence="2" type="ORF">SOO65_19590</name>
</gene>
<dbReference type="EMBL" id="CP139487">
    <property type="protein sequence ID" value="WPU64902.1"/>
    <property type="molecule type" value="Genomic_DNA"/>
</dbReference>
<evidence type="ECO:0000313" key="3">
    <source>
        <dbReference type="Proteomes" id="UP001324634"/>
    </source>
</evidence>
<name>A0AAX4HP77_9BACT</name>
<reference evidence="2 3" key="1">
    <citation type="submission" date="2023-11" db="EMBL/GenBank/DDBJ databases">
        <title>Peredibacter starrii A3.12.</title>
        <authorList>
            <person name="Mitchell R.J."/>
        </authorList>
    </citation>
    <scope>NUCLEOTIDE SEQUENCE [LARGE SCALE GENOMIC DNA]</scope>
    <source>
        <strain evidence="2 3">A3.12</strain>
    </source>
</reference>
<dbReference type="Proteomes" id="UP001324634">
    <property type="component" value="Chromosome"/>
</dbReference>
<protein>
    <submittedName>
        <fullName evidence="2">Uncharacterized protein</fullName>
    </submittedName>
</protein>
<dbReference type="AlphaFoldDB" id="A0AAX4HP77"/>
<dbReference type="RefSeq" id="WP_321394592.1">
    <property type="nucleotide sequence ID" value="NZ_CP139487.1"/>
</dbReference>
<dbReference type="KEGG" id="psti:SOO65_19590"/>
<proteinExistence type="predicted"/>
<keyword evidence="1" id="KW-0732">Signal</keyword>
<feature type="chain" id="PRO_5043343363" evidence="1">
    <location>
        <begin position="21"/>
        <end position="281"/>
    </location>
</feature>